<keyword evidence="3" id="KW-1185">Reference proteome</keyword>
<dbReference type="AlphaFoldDB" id="A0AAD7BZ63"/>
<reference evidence="2" key="1">
    <citation type="submission" date="2023-03" db="EMBL/GenBank/DDBJ databases">
        <title>Massive genome expansion in bonnet fungi (Mycena s.s.) driven by repeated elements and novel gene families across ecological guilds.</title>
        <authorList>
            <consortium name="Lawrence Berkeley National Laboratory"/>
            <person name="Harder C.B."/>
            <person name="Miyauchi S."/>
            <person name="Viragh M."/>
            <person name="Kuo A."/>
            <person name="Thoen E."/>
            <person name="Andreopoulos B."/>
            <person name="Lu D."/>
            <person name="Skrede I."/>
            <person name="Drula E."/>
            <person name="Henrissat B."/>
            <person name="Morin E."/>
            <person name="Kohler A."/>
            <person name="Barry K."/>
            <person name="LaButti K."/>
            <person name="Morin E."/>
            <person name="Salamov A."/>
            <person name="Lipzen A."/>
            <person name="Mereny Z."/>
            <person name="Hegedus B."/>
            <person name="Baldrian P."/>
            <person name="Stursova M."/>
            <person name="Weitz H."/>
            <person name="Taylor A."/>
            <person name="Grigoriev I.V."/>
            <person name="Nagy L.G."/>
            <person name="Martin F."/>
            <person name="Kauserud H."/>
        </authorList>
    </citation>
    <scope>NUCLEOTIDE SEQUENCE</scope>
    <source>
        <strain evidence="2">9284</strain>
    </source>
</reference>
<feature type="compositionally biased region" description="Basic and acidic residues" evidence="1">
    <location>
        <begin position="1"/>
        <end position="10"/>
    </location>
</feature>
<feature type="compositionally biased region" description="Acidic residues" evidence="1">
    <location>
        <begin position="53"/>
        <end position="66"/>
    </location>
</feature>
<dbReference type="EMBL" id="JARKIF010000007">
    <property type="protein sequence ID" value="KAJ7634771.1"/>
    <property type="molecule type" value="Genomic_DNA"/>
</dbReference>
<sequence length="100" mass="10735">MTKSEYKPDSPTEAIETTSADAPAENQNATSQLEPRQDLEPTKTPTKHALEIGPDEEEEEFEEDLLDAPNPPKDVPRGKVTPSVGGPQQGGRPKPSGSGR</sequence>
<evidence type="ECO:0000313" key="3">
    <source>
        <dbReference type="Proteomes" id="UP001221142"/>
    </source>
</evidence>
<feature type="compositionally biased region" description="Polar residues" evidence="1">
    <location>
        <begin position="15"/>
        <end position="34"/>
    </location>
</feature>
<evidence type="ECO:0000313" key="2">
    <source>
        <dbReference type="EMBL" id="KAJ7634771.1"/>
    </source>
</evidence>
<evidence type="ECO:0000256" key="1">
    <source>
        <dbReference type="SAM" id="MobiDB-lite"/>
    </source>
</evidence>
<protein>
    <submittedName>
        <fullName evidence="2">Uncharacterized protein</fullName>
    </submittedName>
</protein>
<proteinExistence type="predicted"/>
<comment type="caution">
    <text evidence="2">The sequence shown here is derived from an EMBL/GenBank/DDBJ whole genome shotgun (WGS) entry which is preliminary data.</text>
</comment>
<organism evidence="2 3">
    <name type="scientific">Roridomyces roridus</name>
    <dbReference type="NCBI Taxonomy" id="1738132"/>
    <lineage>
        <taxon>Eukaryota</taxon>
        <taxon>Fungi</taxon>
        <taxon>Dikarya</taxon>
        <taxon>Basidiomycota</taxon>
        <taxon>Agaricomycotina</taxon>
        <taxon>Agaricomycetes</taxon>
        <taxon>Agaricomycetidae</taxon>
        <taxon>Agaricales</taxon>
        <taxon>Marasmiineae</taxon>
        <taxon>Mycenaceae</taxon>
        <taxon>Roridomyces</taxon>
    </lineage>
</organism>
<feature type="region of interest" description="Disordered" evidence="1">
    <location>
        <begin position="1"/>
        <end position="100"/>
    </location>
</feature>
<dbReference type="Proteomes" id="UP001221142">
    <property type="component" value="Unassembled WGS sequence"/>
</dbReference>
<gene>
    <name evidence="2" type="ORF">FB45DRAFT_1025693</name>
</gene>
<accession>A0AAD7BZ63</accession>
<name>A0AAD7BZ63_9AGAR</name>